<dbReference type="RefSeq" id="WP_127704636.1">
    <property type="nucleotide sequence ID" value="NZ_SACK01000003.1"/>
</dbReference>
<proteinExistence type="predicted"/>
<feature type="transmembrane region" description="Helical" evidence="1">
    <location>
        <begin position="36"/>
        <end position="55"/>
    </location>
</feature>
<evidence type="ECO:0000313" key="3">
    <source>
        <dbReference type="Proteomes" id="UP000282759"/>
    </source>
</evidence>
<accession>A0A437MTD8</accession>
<evidence type="ECO:0000256" key="1">
    <source>
        <dbReference type="SAM" id="Phobius"/>
    </source>
</evidence>
<name>A0A437MTD8_9SPHI</name>
<keyword evidence="1" id="KW-0472">Membrane</keyword>
<keyword evidence="1" id="KW-1133">Transmembrane helix</keyword>
<feature type="transmembrane region" description="Helical" evidence="1">
    <location>
        <begin position="75"/>
        <end position="95"/>
    </location>
</feature>
<reference evidence="2 3" key="1">
    <citation type="submission" date="2019-01" db="EMBL/GenBank/DDBJ databases">
        <authorList>
            <person name="Chen W.-M."/>
        </authorList>
    </citation>
    <scope>NUCLEOTIDE SEQUENCE [LARGE SCALE GENOMIC DNA]</scope>
    <source>
        <strain evidence="2 3">YBJ-36</strain>
    </source>
</reference>
<dbReference type="OrthoDB" id="674314at2"/>
<keyword evidence="1" id="KW-0812">Transmembrane</keyword>
<gene>
    <name evidence="2" type="ORF">EOD41_09805</name>
</gene>
<keyword evidence="3" id="KW-1185">Reference proteome</keyword>
<dbReference type="AlphaFoldDB" id="A0A437MTD8"/>
<comment type="caution">
    <text evidence="2">The sequence shown here is derived from an EMBL/GenBank/DDBJ whole genome shotgun (WGS) entry which is preliminary data.</text>
</comment>
<sequence>MFYLLIAAAVVLFLLHVMFLLMSFRGGALVQPRYFYSHLTLWLTGACVFFLAFLYSGKSESRFLDYFDSPSKLAAILISTMTLSLVAHLIVRYLVVPALRK</sequence>
<dbReference type="Proteomes" id="UP000282759">
    <property type="component" value="Unassembled WGS sequence"/>
</dbReference>
<dbReference type="EMBL" id="SACK01000003">
    <property type="protein sequence ID" value="RVU00919.1"/>
    <property type="molecule type" value="Genomic_DNA"/>
</dbReference>
<organism evidence="2 3">
    <name type="scientific">Mucilaginibacter limnophilus</name>
    <dbReference type="NCBI Taxonomy" id="1932778"/>
    <lineage>
        <taxon>Bacteria</taxon>
        <taxon>Pseudomonadati</taxon>
        <taxon>Bacteroidota</taxon>
        <taxon>Sphingobacteriia</taxon>
        <taxon>Sphingobacteriales</taxon>
        <taxon>Sphingobacteriaceae</taxon>
        <taxon>Mucilaginibacter</taxon>
    </lineage>
</organism>
<protein>
    <submittedName>
        <fullName evidence="2">Uncharacterized protein</fullName>
    </submittedName>
</protein>
<feature type="transmembrane region" description="Helical" evidence="1">
    <location>
        <begin position="6"/>
        <end position="24"/>
    </location>
</feature>
<evidence type="ECO:0000313" key="2">
    <source>
        <dbReference type="EMBL" id="RVU00919.1"/>
    </source>
</evidence>